<dbReference type="Proteomes" id="UP001212097">
    <property type="component" value="Chromosome"/>
</dbReference>
<sequence>MRELETEWLGNDGIARITRTSPLRGQADRAVAAGRATRVLPGIVVPTDRADDMSVKIRALHIWDPQVVLVGRVALGLQGITPLDTDSSGLDAIDEVEAFSPTRRLKRDGLVVHRWHVPDHYILDDPVALAVPEMSVLLLAIRGEWEWVCAALEQGLVTPWSCRMARGSMSWRSRQHDIDAALDNICGNAGSASELELARRLRDRPHSGWTTTRPQRTAAAA</sequence>
<dbReference type="RefSeq" id="WP_271417324.1">
    <property type="nucleotide sequence ID" value="NZ_CP115668.1"/>
</dbReference>
<reference evidence="1 2" key="1">
    <citation type="submission" date="2023-01" db="EMBL/GenBank/DDBJ databases">
        <authorList>
            <person name="Lee S.H."/>
            <person name="Jung H.S."/>
            <person name="Yun J.U."/>
        </authorList>
    </citation>
    <scope>NUCLEOTIDE SEQUENCE [LARGE SCALE GENOMIC DNA]</scope>
    <source>
        <strain evidence="1 2">CBA3108</strain>
    </source>
</reference>
<reference evidence="1 2" key="2">
    <citation type="submission" date="2023-06" db="EMBL/GenBank/DDBJ databases">
        <title>The Gram-positive Non-spore-bearing Anaerobic Bacilli of Human Feces.</title>
        <authorList>
            <person name="Eggerth A.H."/>
        </authorList>
    </citation>
    <scope>NUCLEOTIDE SEQUENCE [LARGE SCALE GENOMIC DNA]</scope>
    <source>
        <strain evidence="1 2">CBA3108</strain>
    </source>
</reference>
<gene>
    <name evidence="1" type="ORF">O6R08_06010</name>
</gene>
<proteinExistence type="predicted"/>
<keyword evidence="2" id="KW-1185">Reference proteome</keyword>
<evidence type="ECO:0000313" key="1">
    <source>
        <dbReference type="EMBL" id="WCC79118.1"/>
    </source>
</evidence>
<accession>A0ABY7QVM0</accession>
<protein>
    <submittedName>
        <fullName evidence="1">Uncharacterized protein</fullName>
    </submittedName>
</protein>
<name>A0ABY7QVM0_9ACTN</name>
<evidence type="ECO:0000313" key="2">
    <source>
        <dbReference type="Proteomes" id="UP001212097"/>
    </source>
</evidence>
<organism evidence="1 2">
    <name type="scientific">Cutibacterium equinum</name>
    <dbReference type="NCBI Taxonomy" id="3016342"/>
    <lineage>
        <taxon>Bacteria</taxon>
        <taxon>Bacillati</taxon>
        <taxon>Actinomycetota</taxon>
        <taxon>Actinomycetes</taxon>
        <taxon>Propionibacteriales</taxon>
        <taxon>Propionibacteriaceae</taxon>
        <taxon>Cutibacterium</taxon>
    </lineage>
</organism>
<dbReference type="EMBL" id="CP115668">
    <property type="protein sequence ID" value="WCC79118.1"/>
    <property type="molecule type" value="Genomic_DNA"/>
</dbReference>